<dbReference type="EMBL" id="LN714484">
    <property type="protein sequence ID" value="CEL68239.1"/>
    <property type="molecule type" value="Genomic_DNA"/>
</dbReference>
<evidence type="ECO:0000313" key="3">
    <source>
        <dbReference type="EMBL" id="CEL68239.1"/>
    </source>
</evidence>
<organism evidence="3">
    <name type="scientific">Neospora caninum (strain Liverpool)</name>
    <dbReference type="NCBI Taxonomy" id="572307"/>
    <lineage>
        <taxon>Eukaryota</taxon>
        <taxon>Sar</taxon>
        <taxon>Alveolata</taxon>
        <taxon>Apicomplexa</taxon>
        <taxon>Conoidasida</taxon>
        <taxon>Coccidia</taxon>
        <taxon>Eucoccidiorida</taxon>
        <taxon>Eimeriorina</taxon>
        <taxon>Sarcocystidae</taxon>
        <taxon>Neospora</taxon>
    </lineage>
</organism>
<feature type="compositionally biased region" description="Polar residues" evidence="2">
    <location>
        <begin position="723"/>
        <end position="734"/>
    </location>
</feature>
<feature type="region of interest" description="Disordered" evidence="2">
    <location>
        <begin position="240"/>
        <end position="276"/>
    </location>
</feature>
<feature type="compositionally biased region" description="Basic residues" evidence="2">
    <location>
        <begin position="1213"/>
        <end position="1222"/>
    </location>
</feature>
<feature type="region of interest" description="Disordered" evidence="2">
    <location>
        <begin position="1"/>
        <end position="23"/>
    </location>
</feature>
<feature type="compositionally biased region" description="Low complexity" evidence="2">
    <location>
        <begin position="335"/>
        <end position="345"/>
    </location>
</feature>
<feature type="compositionally biased region" description="Basic and acidic residues" evidence="2">
    <location>
        <begin position="1249"/>
        <end position="1270"/>
    </location>
</feature>
<feature type="region of interest" description="Disordered" evidence="2">
    <location>
        <begin position="1182"/>
        <end position="1302"/>
    </location>
</feature>
<feature type="compositionally biased region" description="Basic and acidic residues" evidence="2">
    <location>
        <begin position="694"/>
        <end position="711"/>
    </location>
</feature>
<feature type="compositionally biased region" description="Basic and acidic residues" evidence="2">
    <location>
        <begin position="769"/>
        <end position="778"/>
    </location>
</feature>
<feature type="compositionally biased region" description="Basic and acidic residues" evidence="2">
    <location>
        <begin position="266"/>
        <end position="276"/>
    </location>
</feature>
<sequence>MNAPGLFVSPGTGSQPPAANEKAVQKKQYGEFLRHQIAAEKHRALLSKLQRQSPFPGPYVSSSHDAYDMRAGCDRSPAPPYVSIPPVPALSAANIPSLVPQLQFTGAPMPVGWSKGSVPELQVVNSNGNSVPRSEYPDLPAALLPPGSHQAAFPYVSGILPYGLGALYAQEPLLPHNALMTRLPHPVYTQDVYPRAAFQSQAMPNAAVIPEADACSHSLVKNTPRDQVKTEEGHTAMAVRTTSSDGEKAIPAAESRPQDEGNLVTPEERNRRDKRDYGEFLKAQIALRKERDRAERSHVCRVNPPGTTQRRYEPTVLMESVAYQNGQERERNREPSSSFSRSFPGSGQGDAGDDDVHQERDGDKAANRLKQQREYGEFLKKQVELKKLERERKREQEVAEEKKLLELARRMELTDSTSYYPSEARRRGRSRVDLQGFKGLNAAWRDSKVAIVGDGPDSLANIYSEKSGDSPNAGKALGVDLSNGERSASMMVQSRLSKTTSNAVNDTVTETHCETEHPDGTMFRADNVTEGRVEGVRDDRGLRRCQKLSSKKLYQQALDEQIREKEARKEKEKQERLKEQAEERRLLDEAFQQEKRMMRLGRRPAKSFEEDGEAFRAPFYPKASEASSSQAADLRHASSPSARTTVAVTPPPQSIQPSSRRDTGLASSDEQTGSVNRQSSNVRGQNALATWEPSNERQKETGSTEQKKEALAEQLLQLARSLTAPSSDSTSHTQEVAAGPLAAPATQPLLGKSAQGLLAPFLIQALEEQEPRTSEEQKGGTGGLAEESGDSKGEQRLDQGGRTSRGRGELSVRLEAAESLPERGDETGGGRRIATRSPPVPAIRARQRHPGEDGEAVDGRASRNAQRSEEDCGPGDVRSRFIRIDDVIDTFARSLTGESRSRRGAHPCPSVSSSPSSPSPCHWWYGRPDEEQMPTETYGLSLSTEYSNAFGNATASLTLRVSSATSSKTRGRRRGCSESRCPSRETERRDCRAHCWHDHGVNLEKLPQAIRGRFLAIRNLDNLAAPTFSFDEWSCTSPGSDQESVFEPACPPVPASCSPDILPGVPVRSLPRLKRKAFSLSLPSRSLRLGLAPPAPSFDGRVANHKKRSKRHGKAARQDASKSPGMMFLDLLRSRRAQVERLQRTGEPLRGTDRFRGRLTWEEDVMLAVRPECPLDAVARALAETPTEGRETKQTRKDTKPKRWSVLRGAVKLGHRFSRKRISFAPETQRLQDPSEEKSGLGEEDQAEEKEATNKAQERVPHEDKGHSGDENLGDPAFDQKANEPPQKRPTDSAGESKRKKK</sequence>
<feature type="region of interest" description="Disordered" evidence="2">
    <location>
        <begin position="564"/>
        <end position="740"/>
    </location>
</feature>
<feature type="compositionally biased region" description="Basic and acidic residues" evidence="2">
    <location>
        <begin position="849"/>
        <end position="870"/>
    </location>
</feature>
<feature type="coiled-coil region" evidence="1">
    <location>
        <begin position="378"/>
        <end position="408"/>
    </location>
</feature>
<gene>
    <name evidence="3" type="ORF">BN1204_040130</name>
</gene>
<feature type="compositionally biased region" description="Basic and acidic residues" evidence="2">
    <location>
        <begin position="564"/>
        <end position="597"/>
    </location>
</feature>
<evidence type="ECO:0000256" key="2">
    <source>
        <dbReference type="SAM" id="MobiDB-lite"/>
    </source>
</evidence>
<feature type="region of interest" description="Disordered" evidence="2">
    <location>
        <begin position="1096"/>
        <end position="1125"/>
    </location>
</feature>
<feature type="compositionally biased region" description="Polar residues" evidence="2">
    <location>
        <begin position="638"/>
        <end position="647"/>
    </location>
</feature>
<feature type="compositionally biased region" description="Basic and acidic residues" evidence="2">
    <location>
        <begin position="789"/>
        <end position="799"/>
    </location>
</feature>
<feature type="compositionally biased region" description="Low complexity" evidence="2">
    <location>
        <begin position="907"/>
        <end position="920"/>
    </location>
</feature>
<keyword evidence="1" id="KW-0175">Coiled coil</keyword>
<reference evidence="3" key="1">
    <citation type="journal article" date="2015" name="PLoS ONE">
        <title>Comprehensive Evaluation of Toxoplasma gondii VEG and Neospora caninum LIV Genomes with Tachyzoite Stage Transcriptome and Proteome Defines Novel Transcript Features.</title>
        <authorList>
            <person name="Ramaprasad A."/>
            <person name="Mourier T."/>
            <person name="Naeem R."/>
            <person name="Malas T.B."/>
            <person name="Moussa E."/>
            <person name="Panigrahi A."/>
            <person name="Vermont S.J."/>
            <person name="Otto T.D."/>
            <person name="Wastling J."/>
            <person name="Pain A."/>
        </authorList>
    </citation>
    <scope>NUCLEOTIDE SEQUENCE</scope>
    <source>
        <strain evidence="3">Liverpool</strain>
    </source>
</reference>
<feature type="compositionally biased region" description="Basic residues" evidence="2">
    <location>
        <begin position="1103"/>
        <end position="1115"/>
    </location>
</feature>
<feature type="compositionally biased region" description="Basic and acidic residues" evidence="2">
    <location>
        <begin position="1286"/>
        <end position="1302"/>
    </location>
</feature>
<feature type="region of interest" description="Disordered" evidence="2">
    <location>
        <begin position="898"/>
        <end position="920"/>
    </location>
</feature>
<feature type="region of interest" description="Disordered" evidence="2">
    <location>
        <begin position="289"/>
        <end position="359"/>
    </location>
</feature>
<evidence type="ECO:0000256" key="1">
    <source>
        <dbReference type="SAM" id="Coils"/>
    </source>
</evidence>
<feature type="compositionally biased region" description="Basic and acidic residues" evidence="2">
    <location>
        <begin position="1187"/>
        <end position="1198"/>
    </location>
</feature>
<feature type="compositionally biased region" description="Polar residues" evidence="2">
    <location>
        <begin position="665"/>
        <end position="688"/>
    </location>
</feature>
<feature type="compositionally biased region" description="Basic and acidic residues" evidence="2">
    <location>
        <begin position="806"/>
        <end position="829"/>
    </location>
</feature>
<accession>A0A0F7UEC7</accession>
<proteinExistence type="predicted"/>
<feature type="compositionally biased region" description="Basic and acidic residues" evidence="2">
    <location>
        <begin position="289"/>
        <end position="298"/>
    </location>
</feature>
<protein>
    <submittedName>
        <fullName evidence="3">Uncharacterized protein</fullName>
    </submittedName>
</protein>
<name>A0A0F7UEC7_NEOCL</name>
<feature type="region of interest" description="Disordered" evidence="2">
    <location>
        <begin position="765"/>
        <end position="877"/>
    </location>
</feature>